<dbReference type="InterPro" id="IPR036102">
    <property type="entry name" value="OsmC/Ohrsf"/>
</dbReference>
<dbReference type="PANTHER" id="PTHR34352:SF1">
    <property type="entry name" value="PROTEIN YHFA"/>
    <property type="match status" value="1"/>
</dbReference>
<reference evidence="1 2" key="1">
    <citation type="submission" date="2018-04" db="EMBL/GenBank/DDBJ databases">
        <title>Complete genome uncultured novel isolate.</title>
        <authorList>
            <person name="Merlino G."/>
        </authorList>
    </citation>
    <scope>NUCLEOTIDE SEQUENCE [LARGE SCALE GENOMIC DNA]</scope>
    <source>
        <strain evidence="2">R1DC9</strain>
    </source>
</reference>
<dbReference type="EMBL" id="CP028923">
    <property type="protein sequence ID" value="QCK14661.1"/>
    <property type="molecule type" value="Genomic_DNA"/>
</dbReference>
<dbReference type="SUPFAM" id="SSF82784">
    <property type="entry name" value="OsmC-like"/>
    <property type="match status" value="1"/>
</dbReference>
<name>A0A4D7JGE8_9BACT</name>
<gene>
    <name evidence="1" type="ORF">DCC35_07845</name>
</gene>
<dbReference type="InterPro" id="IPR003718">
    <property type="entry name" value="OsmC/Ohr_fam"/>
</dbReference>
<dbReference type="KEGG" id="fpf:DCC35_07845"/>
<dbReference type="Gene3D" id="3.30.300.20">
    <property type="match status" value="1"/>
</dbReference>
<evidence type="ECO:0000313" key="2">
    <source>
        <dbReference type="Proteomes" id="UP000298616"/>
    </source>
</evidence>
<dbReference type="RefSeq" id="WP_137090247.1">
    <property type="nucleotide sequence ID" value="NZ_CP028923.1"/>
</dbReference>
<dbReference type="InterPro" id="IPR015946">
    <property type="entry name" value="KH_dom-like_a/b"/>
</dbReference>
<keyword evidence="2" id="KW-1185">Reference proteome</keyword>
<proteinExistence type="predicted"/>
<protein>
    <submittedName>
        <fullName evidence="1">Osmotically inducible protein OsmC</fullName>
    </submittedName>
</protein>
<evidence type="ECO:0000313" key="1">
    <source>
        <dbReference type="EMBL" id="QCK14661.1"/>
    </source>
</evidence>
<dbReference type="AlphaFoldDB" id="A0A4D7JGE8"/>
<accession>A0A4D7JGE8</accession>
<dbReference type="Pfam" id="PF02566">
    <property type="entry name" value="OsmC"/>
    <property type="match status" value="1"/>
</dbReference>
<sequence>MIKKVTTHYLDDKEYEIVNESGNKVSIDMYPADEKKALAPMELLLGAAGACAAVDLVEMVKKRRKTVDDLKIESTGTRRDSIPKSYESINLHFILKSPDCTEEEFAKLVKLAVEKYCSVTDSLKGRAEVTFTSEVQK</sequence>
<organism evidence="1 2">
    <name type="scientific">Mangrovivirga cuniculi</name>
    <dbReference type="NCBI Taxonomy" id="2715131"/>
    <lineage>
        <taxon>Bacteria</taxon>
        <taxon>Pseudomonadati</taxon>
        <taxon>Bacteroidota</taxon>
        <taxon>Cytophagia</taxon>
        <taxon>Cytophagales</taxon>
        <taxon>Mangrovivirgaceae</taxon>
        <taxon>Mangrovivirga</taxon>
    </lineage>
</organism>
<dbReference type="PANTHER" id="PTHR34352">
    <property type="entry name" value="PROTEIN YHFA"/>
    <property type="match status" value="1"/>
</dbReference>
<dbReference type="Proteomes" id="UP000298616">
    <property type="component" value="Chromosome"/>
</dbReference>
<dbReference type="OrthoDB" id="9804010at2"/>